<reference evidence="1" key="1">
    <citation type="submission" date="2021-01" db="EMBL/GenBank/DDBJ databases">
        <authorList>
            <person name="Corre E."/>
            <person name="Pelletier E."/>
            <person name="Niang G."/>
            <person name="Scheremetjew M."/>
            <person name="Finn R."/>
            <person name="Kale V."/>
            <person name="Holt S."/>
            <person name="Cochrane G."/>
            <person name="Meng A."/>
            <person name="Brown T."/>
            <person name="Cohen L."/>
        </authorList>
    </citation>
    <scope>NUCLEOTIDE SEQUENCE</scope>
    <source>
        <strain evidence="1">GSO104</strain>
    </source>
</reference>
<sequence>MNASRTTTTTTEPNIIDFMRAIGEKQTSNNTRRNMKLYTDRKVLRLSAQWASAVTKQRNKILYINNPYRSDHKIDKALSALSPECAALEIRAIDLLSSIEASTHMASSLTKADDDKYGTLYGEEEEDDYLSAELASLDESTRLLQLELESVQIQSSPYNHHHHHHSDEYDANASRAGELTYYEVPEQHVAQHELLEQPPIIRRRMPKSFINWSPRSSYDETSFRKVVVGKRGPASYERCVTLPDFSSNVGRNNIMPIPLDLPVLSHLTFTSEIRSGFLN</sequence>
<dbReference type="AlphaFoldDB" id="A0A7S4VGT3"/>
<proteinExistence type="predicted"/>
<dbReference type="EMBL" id="HBNS01044792">
    <property type="protein sequence ID" value="CAE4644644.1"/>
    <property type="molecule type" value="Transcribed_RNA"/>
</dbReference>
<evidence type="ECO:0000313" key="1">
    <source>
        <dbReference type="EMBL" id="CAE4644644.1"/>
    </source>
</evidence>
<protein>
    <submittedName>
        <fullName evidence="1">Uncharacterized protein</fullName>
    </submittedName>
</protein>
<name>A0A7S4VGT3_9STRA</name>
<organism evidence="1">
    <name type="scientific">Ditylum brightwellii</name>
    <dbReference type="NCBI Taxonomy" id="49249"/>
    <lineage>
        <taxon>Eukaryota</taxon>
        <taxon>Sar</taxon>
        <taxon>Stramenopiles</taxon>
        <taxon>Ochrophyta</taxon>
        <taxon>Bacillariophyta</taxon>
        <taxon>Mediophyceae</taxon>
        <taxon>Lithodesmiophycidae</taxon>
        <taxon>Lithodesmiales</taxon>
        <taxon>Lithodesmiaceae</taxon>
        <taxon>Ditylum</taxon>
    </lineage>
</organism>
<accession>A0A7S4VGT3</accession>
<gene>
    <name evidence="1" type="ORF">DBRI00130_LOCUS34686</name>
</gene>